<dbReference type="InterPro" id="IPR032871">
    <property type="entry name" value="AHH_dom_containing"/>
</dbReference>
<sequence length="78" mass="9030">MPRQRRLISAMARHQGNHHGYTDARRNALDKINLNQSTDTISKQVANIQNIAKKDMENGNIIKSKDRYNTNIQRKDVN</sequence>
<evidence type="ECO:0000313" key="2">
    <source>
        <dbReference type="Proteomes" id="UP000693715"/>
    </source>
</evidence>
<dbReference type="Proteomes" id="UP000693715">
    <property type="component" value="Chromosome"/>
</dbReference>
<dbReference type="Pfam" id="PF14412">
    <property type="entry name" value="AHH"/>
    <property type="match status" value="1"/>
</dbReference>
<name>A0ABX8LPZ5_9GAMM</name>
<gene>
    <name evidence="1" type="ORF">B0X70_01520</name>
</gene>
<evidence type="ECO:0000313" key="1">
    <source>
        <dbReference type="EMBL" id="QXF32000.1"/>
    </source>
</evidence>
<accession>A0ABX8LPZ5</accession>
<protein>
    <submittedName>
        <fullName evidence="1">Uncharacterized protein</fullName>
    </submittedName>
</protein>
<dbReference type="EMBL" id="CP020335">
    <property type="protein sequence ID" value="QXF32000.1"/>
    <property type="molecule type" value="Genomic_DNA"/>
</dbReference>
<keyword evidence="2" id="KW-1185">Reference proteome</keyword>
<dbReference type="RefSeq" id="WP_217470718.1">
    <property type="nucleotide sequence ID" value="NZ_CP020335.1"/>
</dbReference>
<proteinExistence type="predicted"/>
<organism evidence="1 2">
    <name type="scientific">Photorhabdus akhurstii</name>
    <dbReference type="NCBI Taxonomy" id="171438"/>
    <lineage>
        <taxon>Bacteria</taxon>
        <taxon>Pseudomonadati</taxon>
        <taxon>Pseudomonadota</taxon>
        <taxon>Gammaproteobacteria</taxon>
        <taxon>Enterobacterales</taxon>
        <taxon>Morganellaceae</taxon>
        <taxon>Photorhabdus</taxon>
    </lineage>
</organism>
<reference evidence="1 2" key="1">
    <citation type="submission" date="2017-03" db="EMBL/GenBank/DDBJ databases">
        <title>Genome comparison of Photorhabdus luminescens strain 0813-124 phase variants.</title>
        <authorList>
            <person name="Chien C.-C."/>
            <person name="Chen W.-J."/>
            <person name="Shih M.-C."/>
            <person name="Hsieh F.-C."/>
        </authorList>
    </citation>
    <scope>NUCLEOTIDE SEQUENCE [LARGE SCALE GENOMIC DNA]</scope>
    <source>
        <strain evidence="1 2">0813-124 phase II</strain>
    </source>
</reference>